<dbReference type="EMBL" id="SVCM01000193">
    <property type="protein sequence ID" value="MBE6061724.1"/>
    <property type="molecule type" value="Genomic_DNA"/>
</dbReference>
<keyword evidence="18" id="KW-0378">Hydrolase</keyword>
<dbReference type="Gene3D" id="3.40.50.300">
    <property type="entry name" value="P-loop containing nucleotide triphosphate hydrolases"/>
    <property type="match status" value="2"/>
</dbReference>
<keyword evidence="4" id="KW-0677">Repeat</keyword>
<feature type="domain" description="ABC transporter" evidence="17">
    <location>
        <begin position="611"/>
        <end position="944"/>
    </location>
</feature>
<gene>
    <name evidence="18" type="primary">uvrA</name>
    <name evidence="18" type="ORF">E7215_16405</name>
</gene>
<dbReference type="GO" id="GO:0003677">
    <property type="term" value="F:DNA binding"/>
    <property type="evidence" value="ECO:0007669"/>
    <property type="project" value="UniProtKB-KW"/>
</dbReference>
<evidence type="ECO:0000256" key="10">
    <source>
        <dbReference type="ARBA" id="ARBA00022840"/>
    </source>
</evidence>
<sequence>MRKSISIKGARENNLKNIDLEIPRDALTVITGVSGSGKSSIAYNVLYAEGQRRFLQSLSSSSRSNIMNMEKPDVDMVTGLSPVISIPQKRGIKNPRSSVATMADLSNHIRLLYSVLGTPHCPICRKEIQCLSTSQIAEHILSLPEGTRIEVQAPINKIFDKSYDYLLTELRSRGYRRFVINNEVFDIKNNIDLEETGTYKIEVIVDEVSVYKKNYEQIVSAIERGLEVGQNFIRLHILSKEISEDEVRKFTKGFINCEHSIITGKFLPKYFSPNDVSGACPTCQGLGTYKVTEPYLLIKDEKKSMRMDPLYVSQFSLSDKNGAARLHSLAAHYNFSIDTPFNELPEKIKDIFFYGTKGERYELLKPTGEREIEGRRRYVSYEGLVNYITRLYKDNLDKGTKNRDNEKLFASHICPDCKGKKLKKERLLVKINGIDINEFGKMQIQKLKKFISSLEVVESKREVAQQIINEMIIKLELLEEIGLEYLSLGRSSDTLSGGETQRIRLSSQIGSNLMGMMYILDEPSIGLHEKDTFKIINTLKKLRDMGNTVVVVEHDMETIGNADYIVELGPGAGANGGEIIASGNIQEIINTERSITGQYLAGKKKIVIPKGRRLGIGKHIRIHGARENNLKNLNLSIPLGTFICITGVSGSGKSSLVNEILYKSIYSKLHDSRVKPGLNDGVDGIENISDVRYIDQSPIGRSSRSNPATYINIYDKIRDIFAGIEEAKARGYDISSFSFNNKGGRCETCMGEGNIVTELQFMQDIITICPVCKGKRYRSEILEVKYKEKNIADILELTIEEGVEFFKDVNLIHSKLNVLSKLGLGYLKLGQSSSTLSGGEAQRLKLGRELGKIKKEKDNLYILDEPTTGLHIKDIEKLLLSLNELVDLGNTVLVIEHNLDLIKTADYIIDMGPDAGENGGQIVAEGRPEDIIMCDKSYTGKYLRKYME</sequence>
<dbReference type="Gene3D" id="1.20.1580.10">
    <property type="entry name" value="ABC transporter ATPase like domain"/>
    <property type="match status" value="2"/>
</dbReference>
<dbReference type="Gene3D" id="3.30.1490.20">
    <property type="entry name" value="ATP-grasp fold, A domain"/>
    <property type="match status" value="1"/>
</dbReference>
<name>A0A927ZLR7_9CLOT</name>
<evidence type="ECO:0000313" key="18">
    <source>
        <dbReference type="EMBL" id="MBE6061724.1"/>
    </source>
</evidence>
<dbReference type="InterPro" id="IPR004602">
    <property type="entry name" value="UvrA"/>
</dbReference>
<evidence type="ECO:0000256" key="11">
    <source>
        <dbReference type="ARBA" id="ARBA00022881"/>
    </source>
</evidence>
<keyword evidence="10" id="KW-0067">ATP-binding</keyword>
<dbReference type="NCBIfam" id="TIGR00630">
    <property type="entry name" value="uvra"/>
    <property type="match status" value="1"/>
</dbReference>
<dbReference type="PROSITE" id="PS50893">
    <property type="entry name" value="ABC_TRANSPORTER_2"/>
    <property type="match status" value="2"/>
</dbReference>
<comment type="similarity">
    <text evidence="14">Belongs to the ABC transporter superfamily. UvrA family.</text>
</comment>
<dbReference type="PROSITE" id="PS00211">
    <property type="entry name" value="ABC_TRANSPORTER_1"/>
    <property type="match status" value="1"/>
</dbReference>
<dbReference type="InterPro" id="IPR041102">
    <property type="entry name" value="UvrA_inter"/>
</dbReference>
<comment type="subcellular location">
    <subcellularLocation>
        <location evidence="1">Cytoplasm</location>
    </subcellularLocation>
</comment>
<dbReference type="Proteomes" id="UP000768462">
    <property type="component" value="Unassembled WGS sequence"/>
</dbReference>
<dbReference type="CDD" id="cd03271">
    <property type="entry name" value="ABC_UvrA_II"/>
    <property type="match status" value="1"/>
</dbReference>
<dbReference type="SUPFAM" id="SSF52540">
    <property type="entry name" value="P-loop containing nucleoside triphosphate hydrolases"/>
    <property type="match status" value="2"/>
</dbReference>
<dbReference type="GO" id="GO:0009380">
    <property type="term" value="C:excinuclease repair complex"/>
    <property type="evidence" value="ECO:0007669"/>
    <property type="project" value="InterPro"/>
</dbReference>
<dbReference type="InterPro" id="IPR041552">
    <property type="entry name" value="UvrA_DNA-bd"/>
</dbReference>
<keyword evidence="8" id="KW-0863">Zinc-finger</keyword>
<evidence type="ECO:0000256" key="12">
    <source>
        <dbReference type="ARBA" id="ARBA00023125"/>
    </source>
</evidence>
<accession>A0A927ZLR7</accession>
<evidence type="ECO:0000256" key="7">
    <source>
        <dbReference type="ARBA" id="ARBA00022769"/>
    </source>
</evidence>
<evidence type="ECO:0000256" key="16">
    <source>
        <dbReference type="ARBA" id="ARBA00042156"/>
    </source>
</evidence>
<organism evidence="18 19">
    <name type="scientific">Clostridium sulfidigenes</name>
    <dbReference type="NCBI Taxonomy" id="318464"/>
    <lineage>
        <taxon>Bacteria</taxon>
        <taxon>Bacillati</taxon>
        <taxon>Bacillota</taxon>
        <taxon>Clostridia</taxon>
        <taxon>Eubacteriales</taxon>
        <taxon>Clostridiaceae</taxon>
        <taxon>Clostridium</taxon>
    </lineage>
</organism>
<comment type="caution">
    <text evidence="18">The sequence shown here is derived from an EMBL/GenBank/DDBJ whole genome shotgun (WGS) entry which is preliminary data.</text>
</comment>
<dbReference type="Pfam" id="PF17760">
    <property type="entry name" value="UvrA_inter"/>
    <property type="match status" value="1"/>
</dbReference>
<evidence type="ECO:0000256" key="9">
    <source>
        <dbReference type="ARBA" id="ARBA00022833"/>
    </source>
</evidence>
<dbReference type="GO" id="GO:0004518">
    <property type="term" value="F:nuclease activity"/>
    <property type="evidence" value="ECO:0007669"/>
    <property type="project" value="UniProtKB-KW"/>
</dbReference>
<evidence type="ECO:0000256" key="8">
    <source>
        <dbReference type="ARBA" id="ARBA00022771"/>
    </source>
</evidence>
<feature type="domain" description="ABC transporter" evidence="17">
    <location>
        <begin position="324"/>
        <end position="595"/>
    </location>
</feature>
<dbReference type="NCBIfam" id="NF001503">
    <property type="entry name" value="PRK00349.1"/>
    <property type="match status" value="1"/>
</dbReference>
<evidence type="ECO:0000259" key="17">
    <source>
        <dbReference type="PROSITE" id="PS50893"/>
    </source>
</evidence>
<dbReference type="GO" id="GO:0008270">
    <property type="term" value="F:zinc ion binding"/>
    <property type="evidence" value="ECO:0007669"/>
    <property type="project" value="UniProtKB-KW"/>
</dbReference>
<dbReference type="Gene3D" id="1.10.8.280">
    <property type="entry name" value="ABC transporter ATPase domain-like"/>
    <property type="match status" value="1"/>
</dbReference>
<evidence type="ECO:0000256" key="15">
    <source>
        <dbReference type="ARBA" id="ARBA00039316"/>
    </source>
</evidence>
<evidence type="ECO:0000256" key="6">
    <source>
        <dbReference type="ARBA" id="ARBA00022763"/>
    </source>
</evidence>
<evidence type="ECO:0000256" key="13">
    <source>
        <dbReference type="ARBA" id="ARBA00023204"/>
    </source>
</evidence>
<dbReference type="PANTHER" id="PTHR43152">
    <property type="entry name" value="UVRABC SYSTEM PROTEIN A"/>
    <property type="match status" value="1"/>
</dbReference>
<evidence type="ECO:0000256" key="14">
    <source>
        <dbReference type="ARBA" id="ARBA00038000"/>
    </source>
</evidence>
<protein>
    <recommendedName>
        <fullName evidence="15">UvrABC system protein A</fullName>
    </recommendedName>
    <alternativeName>
        <fullName evidence="16">Excinuclease ABC subunit A</fullName>
    </alternativeName>
</protein>
<keyword evidence="7" id="KW-0228">DNA excision</keyword>
<evidence type="ECO:0000256" key="1">
    <source>
        <dbReference type="ARBA" id="ARBA00004496"/>
    </source>
</evidence>
<keyword evidence="9" id="KW-0862">Zinc</keyword>
<evidence type="ECO:0000256" key="5">
    <source>
        <dbReference type="ARBA" id="ARBA00022741"/>
    </source>
</evidence>
<keyword evidence="11" id="KW-0267">Excision nuclease</keyword>
<keyword evidence="3" id="KW-0479">Metal-binding</keyword>
<dbReference type="InterPro" id="IPR017871">
    <property type="entry name" value="ABC_transporter-like_CS"/>
</dbReference>
<dbReference type="InterPro" id="IPR013815">
    <property type="entry name" value="ATP_grasp_subdomain_1"/>
</dbReference>
<evidence type="ECO:0000256" key="2">
    <source>
        <dbReference type="ARBA" id="ARBA00022490"/>
    </source>
</evidence>
<proteinExistence type="inferred from homology"/>
<reference evidence="18" key="1">
    <citation type="submission" date="2019-04" db="EMBL/GenBank/DDBJ databases">
        <title>Evolution of Biomass-Degrading Anaerobic Consortia Revealed by Metagenomics.</title>
        <authorList>
            <person name="Peng X."/>
        </authorList>
    </citation>
    <scope>NUCLEOTIDE SEQUENCE</scope>
    <source>
        <strain evidence="18">SIG254</strain>
    </source>
</reference>
<dbReference type="SMART" id="SM00382">
    <property type="entry name" value="AAA"/>
    <property type="match status" value="1"/>
</dbReference>
<dbReference type="InterPro" id="IPR027417">
    <property type="entry name" value="P-loop_NTPase"/>
</dbReference>
<keyword evidence="13" id="KW-0234">DNA repair</keyword>
<dbReference type="Pfam" id="PF17755">
    <property type="entry name" value="UvrA_DNA-bind"/>
    <property type="match status" value="1"/>
</dbReference>
<dbReference type="AlphaFoldDB" id="A0A927ZLR7"/>
<dbReference type="GO" id="GO:0005524">
    <property type="term" value="F:ATP binding"/>
    <property type="evidence" value="ECO:0007669"/>
    <property type="project" value="UniProtKB-KW"/>
</dbReference>
<dbReference type="InterPro" id="IPR003593">
    <property type="entry name" value="AAA+_ATPase"/>
</dbReference>
<dbReference type="InterPro" id="IPR003439">
    <property type="entry name" value="ABC_transporter-like_ATP-bd"/>
</dbReference>
<evidence type="ECO:0000256" key="3">
    <source>
        <dbReference type="ARBA" id="ARBA00022723"/>
    </source>
</evidence>
<keyword evidence="5" id="KW-0547">Nucleotide-binding</keyword>
<dbReference type="PANTHER" id="PTHR43152:SF3">
    <property type="entry name" value="UVRABC SYSTEM PROTEIN A"/>
    <property type="match status" value="1"/>
</dbReference>
<keyword evidence="12" id="KW-0238">DNA-binding</keyword>
<keyword evidence="6" id="KW-0227">DNA damage</keyword>
<evidence type="ECO:0000256" key="4">
    <source>
        <dbReference type="ARBA" id="ARBA00022737"/>
    </source>
</evidence>
<dbReference type="GO" id="GO:0006289">
    <property type="term" value="P:nucleotide-excision repair"/>
    <property type="evidence" value="ECO:0007669"/>
    <property type="project" value="InterPro"/>
</dbReference>
<evidence type="ECO:0000313" key="19">
    <source>
        <dbReference type="Proteomes" id="UP000768462"/>
    </source>
</evidence>
<dbReference type="GO" id="GO:0005737">
    <property type="term" value="C:cytoplasm"/>
    <property type="evidence" value="ECO:0007669"/>
    <property type="project" value="UniProtKB-SubCell"/>
</dbReference>
<dbReference type="GO" id="GO:0016887">
    <property type="term" value="F:ATP hydrolysis activity"/>
    <property type="evidence" value="ECO:0007669"/>
    <property type="project" value="InterPro"/>
</dbReference>
<keyword evidence="2" id="KW-0963">Cytoplasm</keyword>